<sequence>MKANIVNIICALGLIFIAGCSAVFGQISMQTASPTAPTLPTRVSAMVNDSLFQEIPLDTSTQNICSPTDPGINWRGISLRAPSRVVLPEKSADDAAFIIPICGLYLVDLEAAFNHPGHQILVATDVTSGDIFKGEIVKYDTDRTIPPPRSRPVKPSKNQAFGSYFNINAVDYIKLPLVPARYRITVEYAGYQSNEIDIEVVQLP</sequence>
<gene>
    <name evidence="1" type="ORF">HGB41_18560</name>
</gene>
<comment type="caution">
    <text evidence="1">The sequence shown here is derived from an EMBL/GenBank/DDBJ whole genome shotgun (WGS) entry which is preliminary data.</text>
</comment>
<dbReference type="PROSITE" id="PS51257">
    <property type="entry name" value="PROKAR_LIPOPROTEIN"/>
    <property type="match status" value="1"/>
</dbReference>
<dbReference type="AlphaFoldDB" id="A0A7Y2K1N7"/>
<dbReference type="RefSeq" id="WP_171087201.1">
    <property type="nucleotide sequence ID" value="NZ_JABAIV010000007.1"/>
</dbReference>
<reference evidence="1 2" key="1">
    <citation type="submission" date="2020-04" db="EMBL/GenBank/DDBJ databases">
        <title>Massilia sp. nov., a cold adapted bacteria isolated from Arctic soil.</title>
        <authorList>
            <person name="Son J."/>
            <person name="Ka J.-O."/>
        </authorList>
    </citation>
    <scope>NUCLEOTIDE SEQUENCE [LARGE SCALE GENOMIC DNA]</scope>
    <source>
        <strain evidence="1 2">ML15P13</strain>
    </source>
</reference>
<protein>
    <submittedName>
        <fullName evidence="1">Uncharacterized protein</fullName>
    </submittedName>
</protein>
<proteinExistence type="predicted"/>
<dbReference type="Proteomes" id="UP000533905">
    <property type="component" value="Unassembled WGS sequence"/>
</dbReference>
<evidence type="ECO:0000313" key="2">
    <source>
        <dbReference type="Proteomes" id="UP000533905"/>
    </source>
</evidence>
<dbReference type="EMBL" id="JABAIV010000007">
    <property type="protein sequence ID" value="NNG24990.1"/>
    <property type="molecule type" value="Genomic_DNA"/>
</dbReference>
<keyword evidence="2" id="KW-1185">Reference proteome</keyword>
<accession>A0A7Y2K1N7</accession>
<evidence type="ECO:0000313" key="1">
    <source>
        <dbReference type="EMBL" id="NNG24990.1"/>
    </source>
</evidence>
<name>A0A7Y2K1N7_9BURK</name>
<organism evidence="1 2">
    <name type="scientific">Telluria aromaticivorans</name>
    <dbReference type="NCBI Taxonomy" id="2725995"/>
    <lineage>
        <taxon>Bacteria</taxon>
        <taxon>Pseudomonadati</taxon>
        <taxon>Pseudomonadota</taxon>
        <taxon>Betaproteobacteria</taxon>
        <taxon>Burkholderiales</taxon>
        <taxon>Oxalobacteraceae</taxon>
        <taxon>Telluria group</taxon>
        <taxon>Telluria</taxon>
    </lineage>
</organism>